<dbReference type="PROSITE" id="PS00089">
    <property type="entry name" value="RIBORED_LARGE"/>
    <property type="match status" value="1"/>
</dbReference>
<dbReference type="PRINTS" id="PR01183">
    <property type="entry name" value="RIBORDTASEM1"/>
</dbReference>
<dbReference type="AlphaFoldDB" id="A0A0C9RNW4"/>
<organism evidence="4">
    <name type="scientific">Fopius arisanus</name>
    <dbReference type="NCBI Taxonomy" id="64838"/>
    <lineage>
        <taxon>Eukaryota</taxon>
        <taxon>Metazoa</taxon>
        <taxon>Ecdysozoa</taxon>
        <taxon>Arthropoda</taxon>
        <taxon>Hexapoda</taxon>
        <taxon>Insecta</taxon>
        <taxon>Pterygota</taxon>
        <taxon>Neoptera</taxon>
        <taxon>Endopterygota</taxon>
        <taxon>Hymenoptera</taxon>
        <taxon>Apocrita</taxon>
        <taxon>Ichneumonoidea</taxon>
        <taxon>Braconidae</taxon>
        <taxon>Opiinae</taxon>
        <taxon>Fopius</taxon>
    </lineage>
</organism>
<name>A0A0C9RNW4_9HYME</name>
<dbReference type="InterPro" id="IPR000788">
    <property type="entry name" value="RNR_lg_C"/>
</dbReference>
<evidence type="ECO:0000256" key="1">
    <source>
        <dbReference type="ARBA" id="ARBA00010406"/>
    </source>
</evidence>
<dbReference type="SUPFAM" id="SSF51998">
    <property type="entry name" value="PFL-like glycyl radical enzymes"/>
    <property type="match status" value="1"/>
</dbReference>
<accession>A0A0C9RNW4</accession>
<keyword evidence="2" id="KW-0215">Deoxyribonucleotide synthesis</keyword>
<sequence length="716" mass="81611">MTTPFVIKSKNLLDTVNNTIIRDKLLENVLKINEYRETCVYNFETSFPMLNRLIWRNWIVHERDFMLSTHGLHIMKTRYLFPNEPIQYCMLRIALRLVGCDNYELLRITYDLISCCILSVSSILAASSYQDKDLKVSCLANLNSGEACQLHVLGFDYDVNTMLQASNISSALCMGVGIGIGASSVPLLGSTTPGKIRTGFYELCQKFEHANGMTMYERKPKTAIYLNICYETCLEIFNLKIPAKSPLHNVFFGLFIPDLFLECVKQNEMWYLFSGTDKDEYGKRLEDYYGDQFVLAYDSWVAEKKYTNKIPAKELMQRIVHCQLMSGSPYIMWSDNINRYNNQAHLGVVKTSNLCAEIVNVATPKQPSSCTLISCNMATIKDHCVEMNRVYHFINKLHNCSITLDICNQFTEASNDDDKCMGECAKYAYAVGYMSCLIMNCFMGKRKYRELGISPMGLQDMAFIMNRDPIKLCSVVSESMYRGAIQASCHISQNSLILPYIRHTCVDNNNDNNDLNDKTVYGTNNIIDSNYLGSRFSIGQPQWFLRNAPVMSNWEELIKEMKLGMANSMLTAQAPTATTSLLIDNTESVLLAMDIFTLKESESGRYLSMSYGMMSKYMNDTRDISCLTLMPSVDDQVEMYAVSAPFIDQSQSVMLSIELNPQAIFDALIKTKKHKLKTAIYYFNYRQRLTTYQTVRNTNLNTFNKIGIPCEDSCAL</sequence>
<dbReference type="PANTHER" id="PTHR11573:SF6">
    <property type="entry name" value="RIBONUCLEOSIDE-DIPHOSPHATE REDUCTASE LARGE SUBUNIT"/>
    <property type="match status" value="1"/>
</dbReference>
<dbReference type="EMBL" id="GBYB01008796">
    <property type="protein sequence ID" value="JAG78563.1"/>
    <property type="molecule type" value="Transcribed_RNA"/>
</dbReference>
<evidence type="ECO:0000256" key="2">
    <source>
        <dbReference type="ARBA" id="ARBA00023116"/>
    </source>
</evidence>
<dbReference type="Pfam" id="PF02867">
    <property type="entry name" value="Ribonuc_red_lgC"/>
    <property type="match status" value="1"/>
</dbReference>
<dbReference type="InterPro" id="IPR039718">
    <property type="entry name" value="Rrm1"/>
</dbReference>
<evidence type="ECO:0000313" key="4">
    <source>
        <dbReference type="EMBL" id="JAG78563.1"/>
    </source>
</evidence>
<dbReference type="InterPro" id="IPR013346">
    <property type="entry name" value="NrdE_NrdA_C"/>
</dbReference>
<feature type="domain" description="Ribonucleotide reductase large subunit" evidence="3">
    <location>
        <begin position="554"/>
        <end position="575"/>
    </location>
</feature>
<dbReference type="GO" id="GO:0004748">
    <property type="term" value="F:ribonucleoside-diphosphate reductase activity, thioredoxin disulfide as acceptor"/>
    <property type="evidence" value="ECO:0007669"/>
    <property type="project" value="TreeGrafter"/>
</dbReference>
<dbReference type="GO" id="GO:0009263">
    <property type="term" value="P:deoxyribonucleotide biosynthetic process"/>
    <property type="evidence" value="ECO:0007669"/>
    <property type="project" value="UniProtKB-KW"/>
</dbReference>
<protein>
    <submittedName>
        <fullName evidence="4">Rrm1 protein</fullName>
    </submittedName>
</protein>
<gene>
    <name evidence="4" type="primary">Rrm1</name>
    <name evidence="4" type="ORF">g.67396</name>
</gene>
<comment type="similarity">
    <text evidence="1">Belongs to the ribonucleoside diphosphate reductase large chain family.</text>
</comment>
<dbReference type="GO" id="GO:0005971">
    <property type="term" value="C:ribonucleoside-diphosphate reductase complex"/>
    <property type="evidence" value="ECO:0007669"/>
    <property type="project" value="TreeGrafter"/>
</dbReference>
<dbReference type="GO" id="GO:0005524">
    <property type="term" value="F:ATP binding"/>
    <property type="evidence" value="ECO:0007669"/>
    <property type="project" value="TreeGrafter"/>
</dbReference>
<evidence type="ECO:0000259" key="3">
    <source>
        <dbReference type="PROSITE" id="PS00089"/>
    </source>
</evidence>
<dbReference type="UniPathway" id="UPA00326"/>
<dbReference type="SUPFAM" id="SSF48168">
    <property type="entry name" value="R1 subunit of ribonucleotide reductase, N-terminal domain"/>
    <property type="match status" value="1"/>
</dbReference>
<proteinExistence type="inferred from homology"/>
<dbReference type="PANTHER" id="PTHR11573">
    <property type="entry name" value="RIBONUCLEOSIDE-DIPHOSPHATE REDUCTASE LARGE CHAIN"/>
    <property type="match status" value="1"/>
</dbReference>
<dbReference type="InterPro" id="IPR008926">
    <property type="entry name" value="RNR_R1-su_N"/>
</dbReference>
<reference evidence="4" key="1">
    <citation type="submission" date="2015-01" db="EMBL/GenBank/DDBJ databases">
        <title>Transcriptome Assembly of Fopius arisanus.</title>
        <authorList>
            <person name="Geib S."/>
        </authorList>
    </citation>
    <scope>NUCLEOTIDE SEQUENCE</scope>
</reference>
<dbReference type="Gene3D" id="3.20.70.20">
    <property type="match status" value="1"/>
</dbReference>